<gene>
    <name evidence="1" type="ORF">DFH08DRAFT_951120</name>
</gene>
<sequence length="149" mass="17051">MTHEECCNVILWAPAIVDLAVRPTRRMGLPDLPFPVAHSRIETLAVQNNQPYFFGLLDLPALCSLKITTHLVSLYLSIEICVPFLSRSRHLQKFSFDEPGIPLEIIRSMTQLTELALWNTPWWLEDDFFQMLDPGYKSDTPPDLQAVVL</sequence>
<keyword evidence="2" id="KW-1185">Reference proteome</keyword>
<dbReference type="EMBL" id="JARIHO010000004">
    <property type="protein sequence ID" value="KAJ7362895.1"/>
    <property type="molecule type" value="Genomic_DNA"/>
</dbReference>
<evidence type="ECO:0000313" key="2">
    <source>
        <dbReference type="Proteomes" id="UP001218218"/>
    </source>
</evidence>
<organism evidence="1 2">
    <name type="scientific">Mycena albidolilacea</name>
    <dbReference type="NCBI Taxonomy" id="1033008"/>
    <lineage>
        <taxon>Eukaryota</taxon>
        <taxon>Fungi</taxon>
        <taxon>Dikarya</taxon>
        <taxon>Basidiomycota</taxon>
        <taxon>Agaricomycotina</taxon>
        <taxon>Agaricomycetes</taxon>
        <taxon>Agaricomycetidae</taxon>
        <taxon>Agaricales</taxon>
        <taxon>Marasmiineae</taxon>
        <taxon>Mycenaceae</taxon>
        <taxon>Mycena</taxon>
    </lineage>
</organism>
<dbReference type="Proteomes" id="UP001218218">
    <property type="component" value="Unassembled WGS sequence"/>
</dbReference>
<reference evidence="1" key="1">
    <citation type="submission" date="2023-03" db="EMBL/GenBank/DDBJ databases">
        <title>Massive genome expansion in bonnet fungi (Mycena s.s.) driven by repeated elements and novel gene families across ecological guilds.</title>
        <authorList>
            <consortium name="Lawrence Berkeley National Laboratory"/>
            <person name="Harder C.B."/>
            <person name="Miyauchi S."/>
            <person name="Viragh M."/>
            <person name="Kuo A."/>
            <person name="Thoen E."/>
            <person name="Andreopoulos B."/>
            <person name="Lu D."/>
            <person name="Skrede I."/>
            <person name="Drula E."/>
            <person name="Henrissat B."/>
            <person name="Morin E."/>
            <person name="Kohler A."/>
            <person name="Barry K."/>
            <person name="LaButti K."/>
            <person name="Morin E."/>
            <person name="Salamov A."/>
            <person name="Lipzen A."/>
            <person name="Mereny Z."/>
            <person name="Hegedus B."/>
            <person name="Baldrian P."/>
            <person name="Stursova M."/>
            <person name="Weitz H."/>
            <person name="Taylor A."/>
            <person name="Grigoriev I.V."/>
            <person name="Nagy L.G."/>
            <person name="Martin F."/>
            <person name="Kauserud H."/>
        </authorList>
    </citation>
    <scope>NUCLEOTIDE SEQUENCE</scope>
    <source>
        <strain evidence="1">CBHHK002</strain>
    </source>
</reference>
<name>A0AAD7F2W8_9AGAR</name>
<proteinExistence type="predicted"/>
<accession>A0AAD7F2W8</accession>
<dbReference type="AlphaFoldDB" id="A0AAD7F2W8"/>
<protein>
    <submittedName>
        <fullName evidence="1">Uncharacterized protein</fullName>
    </submittedName>
</protein>
<comment type="caution">
    <text evidence="1">The sequence shown here is derived from an EMBL/GenBank/DDBJ whole genome shotgun (WGS) entry which is preliminary data.</text>
</comment>
<evidence type="ECO:0000313" key="1">
    <source>
        <dbReference type="EMBL" id="KAJ7362895.1"/>
    </source>
</evidence>